<sequence length="377" mass="40428">MVTHRTGGRGGLMTQTVLSAVRRLLPRIAEAAATVDRDGAVDPAVIESLHTAGLFGMLRPKEFGGLEADPVEYLTVIRELSAACTSTGWLAGWLGVNTWHLSLFDARAQHDVWSSDPQPLVCESYAPTGRLERAGDGFRLSGRWSRCTGIRHASWLMAAAVLVGEDGAAQDFLVALVPSDDYRVDATWNSVGLRGIGADDVVVSGAMVPRYRTFGWVSGDQISTLAPLYRLPQPTMYIHTGTVPLLGAADCVRAALDPGRGDALGAVGMAGADIDLSVRQIERNLGDLMACARAAGSPDTELVLRSRRDQVLAAERAVEAIETFVAHSAGHDAGNAVVERVWRDVQTARTHVASNVEQVLELVGRHAFGMEVDDILW</sequence>
<dbReference type="InterPro" id="IPR013786">
    <property type="entry name" value="AcylCoA_DH/ox_N"/>
</dbReference>
<dbReference type="InterPro" id="IPR046373">
    <property type="entry name" value="Acyl-CoA_Oxase/DH_mid-dom_sf"/>
</dbReference>
<dbReference type="InterPro" id="IPR037069">
    <property type="entry name" value="AcylCoA_DH/ox_N_sf"/>
</dbReference>
<dbReference type="SUPFAM" id="SSF56645">
    <property type="entry name" value="Acyl-CoA dehydrogenase NM domain-like"/>
    <property type="match status" value="1"/>
</dbReference>
<dbReference type="PIRSF" id="PIRSF016578">
    <property type="entry name" value="HsaA"/>
    <property type="match status" value="1"/>
</dbReference>
<keyword evidence="1" id="KW-0560">Oxidoreductase</keyword>
<evidence type="ECO:0000313" key="5">
    <source>
        <dbReference type="Proteomes" id="UP000465622"/>
    </source>
</evidence>
<organism evidence="4 5">
    <name type="scientific">Mycolicibacterium mageritense</name>
    <name type="common">Mycobacterium mageritense</name>
    <dbReference type="NCBI Taxonomy" id="53462"/>
    <lineage>
        <taxon>Bacteria</taxon>
        <taxon>Bacillati</taxon>
        <taxon>Actinomycetota</taxon>
        <taxon>Actinomycetes</taxon>
        <taxon>Mycobacteriales</taxon>
        <taxon>Mycobacteriaceae</taxon>
        <taxon>Mycolicibacterium</taxon>
    </lineage>
</organism>
<evidence type="ECO:0000313" key="4">
    <source>
        <dbReference type="EMBL" id="BBX36473.1"/>
    </source>
</evidence>
<protein>
    <submittedName>
        <fullName evidence="4">Acyl-CoA dehydrogenase</fullName>
    </submittedName>
</protein>
<evidence type="ECO:0000259" key="3">
    <source>
        <dbReference type="Pfam" id="PF08028"/>
    </source>
</evidence>
<keyword evidence="5" id="KW-1185">Reference proteome</keyword>
<evidence type="ECO:0000259" key="2">
    <source>
        <dbReference type="Pfam" id="PF02771"/>
    </source>
</evidence>
<dbReference type="EMBL" id="AP022567">
    <property type="protein sequence ID" value="BBX36473.1"/>
    <property type="molecule type" value="Genomic_DNA"/>
</dbReference>
<dbReference type="Proteomes" id="UP000465622">
    <property type="component" value="Chromosome"/>
</dbReference>
<gene>
    <name evidence="4" type="ORF">MMAGJ_57550</name>
</gene>
<feature type="domain" description="Acyl-CoA dehydrogenase C-terminal" evidence="3">
    <location>
        <begin position="267"/>
        <end position="355"/>
    </location>
</feature>
<reference evidence="4 5" key="1">
    <citation type="journal article" date="2019" name="Emerg. Microbes Infect.">
        <title>Comprehensive subspecies identification of 175 nontuberculous mycobacteria species based on 7547 genomic profiles.</title>
        <authorList>
            <person name="Matsumoto Y."/>
            <person name="Kinjo T."/>
            <person name="Motooka D."/>
            <person name="Nabeya D."/>
            <person name="Jung N."/>
            <person name="Uechi K."/>
            <person name="Horii T."/>
            <person name="Iida T."/>
            <person name="Fujita J."/>
            <person name="Nakamura S."/>
        </authorList>
    </citation>
    <scope>NUCLEOTIDE SEQUENCE [LARGE SCALE GENOMIC DNA]</scope>
    <source>
        <strain evidence="4 5">JCM 12375</strain>
    </source>
</reference>
<dbReference type="Gene3D" id="2.40.110.10">
    <property type="entry name" value="Butyryl-CoA Dehydrogenase, subunit A, domain 2"/>
    <property type="match status" value="1"/>
</dbReference>
<name>A0ABM7I0R5_MYCME</name>
<accession>A0ABM7I0R5</accession>
<feature type="domain" description="Acyl-CoA dehydrogenase/oxidase N-terminal" evidence="2">
    <location>
        <begin position="19"/>
        <end position="92"/>
    </location>
</feature>
<evidence type="ECO:0000256" key="1">
    <source>
        <dbReference type="ARBA" id="ARBA00023002"/>
    </source>
</evidence>
<proteinExistence type="predicted"/>
<dbReference type="PANTHER" id="PTHR43884:SF12">
    <property type="entry name" value="ISOVALERYL-COA DEHYDROGENASE, MITOCHONDRIAL-RELATED"/>
    <property type="match status" value="1"/>
</dbReference>
<dbReference type="InterPro" id="IPR013107">
    <property type="entry name" value="Acyl-CoA_DH_C"/>
</dbReference>
<dbReference type="Gene3D" id="1.10.540.10">
    <property type="entry name" value="Acyl-CoA dehydrogenase/oxidase, N-terminal domain"/>
    <property type="match status" value="1"/>
</dbReference>
<dbReference type="PANTHER" id="PTHR43884">
    <property type="entry name" value="ACYL-COA DEHYDROGENASE"/>
    <property type="match status" value="1"/>
</dbReference>
<dbReference type="Pfam" id="PF02771">
    <property type="entry name" value="Acyl-CoA_dh_N"/>
    <property type="match status" value="1"/>
</dbReference>
<dbReference type="Pfam" id="PF08028">
    <property type="entry name" value="Acyl-CoA_dh_2"/>
    <property type="match status" value="1"/>
</dbReference>
<dbReference type="InterPro" id="IPR009100">
    <property type="entry name" value="AcylCoA_DH/oxidase_NM_dom_sf"/>
</dbReference>
<dbReference type="Gene3D" id="1.20.140.10">
    <property type="entry name" value="Butyryl-CoA Dehydrogenase, subunit A, domain 3"/>
    <property type="match status" value="1"/>
</dbReference>